<dbReference type="PANTHER" id="PTHR43856:SF1">
    <property type="entry name" value="MITOCHONDRIAL CARDIOLIPIN HYDROLASE"/>
    <property type="match status" value="1"/>
</dbReference>
<protein>
    <recommendedName>
        <fullName evidence="3">phospholipase D</fullName>
        <ecNumber evidence="3">3.1.4.4</ecNumber>
    </recommendedName>
</protein>
<keyword evidence="4" id="KW-0378">Hydrolase</keyword>
<dbReference type="RefSeq" id="WP_259412545.1">
    <property type="nucleotide sequence ID" value="NZ_JANWGH010000001.1"/>
</dbReference>
<evidence type="ECO:0000256" key="2">
    <source>
        <dbReference type="ARBA" id="ARBA00008664"/>
    </source>
</evidence>
<evidence type="ECO:0000256" key="7">
    <source>
        <dbReference type="SAM" id="Coils"/>
    </source>
</evidence>
<evidence type="ECO:0000256" key="4">
    <source>
        <dbReference type="ARBA" id="ARBA00022801"/>
    </source>
</evidence>
<gene>
    <name evidence="11" type="ORF">NY014_00390</name>
</gene>
<evidence type="ECO:0000256" key="9">
    <source>
        <dbReference type="SAM" id="Phobius"/>
    </source>
</evidence>
<feature type="domain" description="PLD phosphodiesterase" evidence="10">
    <location>
        <begin position="93"/>
        <end position="120"/>
    </location>
</feature>
<dbReference type="InterPro" id="IPR051406">
    <property type="entry name" value="PLD_domain"/>
</dbReference>
<keyword evidence="9" id="KW-1133">Transmembrane helix</keyword>
<evidence type="ECO:0000313" key="11">
    <source>
        <dbReference type="EMBL" id="MCS5488862.1"/>
    </source>
</evidence>
<evidence type="ECO:0000256" key="1">
    <source>
        <dbReference type="ARBA" id="ARBA00000798"/>
    </source>
</evidence>
<dbReference type="PROSITE" id="PS50035">
    <property type="entry name" value="PLD"/>
    <property type="match status" value="1"/>
</dbReference>
<feature type="region of interest" description="Disordered" evidence="8">
    <location>
        <begin position="175"/>
        <end position="203"/>
    </location>
</feature>
<dbReference type="EC" id="3.1.4.4" evidence="3"/>
<dbReference type="EMBL" id="JANWGH010000001">
    <property type="protein sequence ID" value="MCS5488862.1"/>
    <property type="molecule type" value="Genomic_DNA"/>
</dbReference>
<evidence type="ECO:0000256" key="6">
    <source>
        <dbReference type="ARBA" id="ARBA00023098"/>
    </source>
</evidence>
<evidence type="ECO:0000256" key="5">
    <source>
        <dbReference type="ARBA" id="ARBA00022963"/>
    </source>
</evidence>
<accession>A0ABT2G1B0</accession>
<dbReference type="PANTHER" id="PTHR43856">
    <property type="entry name" value="CARDIOLIPIN HYDROLASE"/>
    <property type="match status" value="1"/>
</dbReference>
<comment type="similarity">
    <text evidence="2">Belongs to the phospholipase D family.</text>
</comment>
<feature type="transmembrane region" description="Helical" evidence="9">
    <location>
        <begin position="430"/>
        <end position="453"/>
    </location>
</feature>
<dbReference type="InterPro" id="IPR025202">
    <property type="entry name" value="PLD-like_dom"/>
</dbReference>
<dbReference type="Pfam" id="PF13091">
    <property type="entry name" value="PLDc_2"/>
    <property type="match status" value="1"/>
</dbReference>
<comment type="catalytic activity">
    <reaction evidence="1">
        <text>a 1,2-diacyl-sn-glycero-3-phosphocholine + H2O = a 1,2-diacyl-sn-glycero-3-phosphate + choline + H(+)</text>
        <dbReference type="Rhea" id="RHEA:14445"/>
        <dbReference type="ChEBI" id="CHEBI:15354"/>
        <dbReference type="ChEBI" id="CHEBI:15377"/>
        <dbReference type="ChEBI" id="CHEBI:15378"/>
        <dbReference type="ChEBI" id="CHEBI:57643"/>
        <dbReference type="ChEBI" id="CHEBI:58608"/>
        <dbReference type="EC" id="3.1.4.4"/>
    </reaction>
</comment>
<keyword evidence="9" id="KW-0472">Membrane</keyword>
<evidence type="ECO:0000259" key="10">
    <source>
        <dbReference type="PROSITE" id="PS50035"/>
    </source>
</evidence>
<name>A0ABT2G1B0_9BACT</name>
<dbReference type="InterPro" id="IPR001736">
    <property type="entry name" value="PLipase_D/transphosphatidylase"/>
</dbReference>
<feature type="coiled-coil region" evidence="7">
    <location>
        <begin position="265"/>
        <end position="311"/>
    </location>
</feature>
<proteinExistence type="inferred from homology"/>
<organism evidence="11 12">
    <name type="scientific">Algoriphagus limi</name>
    <dbReference type="NCBI Taxonomy" id="2975273"/>
    <lineage>
        <taxon>Bacteria</taxon>
        <taxon>Pseudomonadati</taxon>
        <taxon>Bacteroidota</taxon>
        <taxon>Cytophagia</taxon>
        <taxon>Cytophagales</taxon>
        <taxon>Cyclobacteriaceae</taxon>
        <taxon>Algoriphagus</taxon>
    </lineage>
</organism>
<feature type="transmembrane region" description="Helical" evidence="9">
    <location>
        <begin position="507"/>
        <end position="527"/>
    </location>
</feature>
<dbReference type="Gene3D" id="3.30.870.10">
    <property type="entry name" value="Endonuclease Chain A"/>
    <property type="match status" value="1"/>
</dbReference>
<dbReference type="Proteomes" id="UP001206788">
    <property type="component" value="Unassembled WGS sequence"/>
</dbReference>
<feature type="transmembrane region" description="Helical" evidence="9">
    <location>
        <begin position="369"/>
        <end position="395"/>
    </location>
</feature>
<keyword evidence="6" id="KW-0443">Lipid metabolism</keyword>
<keyword evidence="5" id="KW-0442">Lipid degradation</keyword>
<sequence>MDNYDSFNSNQDFIFDNQEIFDRLSMELNKAEKTIKVAAAWFTDPDLLEILVKKAKEGVSVDVIISDNVNNEKLDFSELTRSGGEVLKVKNTGYGMMHQKYCIIDNRIAIHGSYNWSVNARTNNDESITITDIPSMVNKMNDHFEKIKSRGEIVSTSKPKGLKAWINNLISKPNGFDSSSNEEQKENEDSFAEQSGASDLELNQEEKDKLEYQRVLDSMIAAEVSDFDRQLLKQEGYERSRLNNGDHQILSSALDSVYSVFINEINVVEDKKNRLKSKINEHEVRTIDAANEKFELNKKTLEVQFSAKEENIIKKSNTIASIIESLRNNIKKIHDIEIKEIERKKEVINQKIKEIEIQFVKPALRWFELIPFSILFFGILGYLIVFYSSAAYILIFSEADAKTAELNGAQILPPDIFNPDAINLSLDKGFGGIAIVFLFVFIPLSLSLIDVFLTDLKKSWAFFWSLFLIILVDVFIAFRVAKSIHEIKYLSGQINEPWEGINAFSDVNFYLVFILGALGLLMFKLIYKKLISFFEERNPDIDKQQKKKIVTQLKDEIEDLNLRIKEFNNQIAEKEDQIIFHENEVNLLDTVKGFLPSQKAMAFEKLETELNLKIQNIKSITAIYLSHIDNDKLPISMDSINDRINIYLEGWSNYLHEIYAIRKATEMAQFALDEARKWKEDKIQKKLIDFRIIK</sequence>
<keyword evidence="9" id="KW-0812">Transmembrane</keyword>
<evidence type="ECO:0000256" key="3">
    <source>
        <dbReference type="ARBA" id="ARBA00012027"/>
    </source>
</evidence>
<feature type="coiled-coil region" evidence="7">
    <location>
        <begin position="543"/>
        <end position="584"/>
    </location>
</feature>
<dbReference type="SUPFAM" id="SSF56024">
    <property type="entry name" value="Phospholipase D/nuclease"/>
    <property type="match status" value="1"/>
</dbReference>
<feature type="transmembrane region" description="Helical" evidence="9">
    <location>
        <begin position="460"/>
        <end position="481"/>
    </location>
</feature>
<keyword evidence="7" id="KW-0175">Coiled coil</keyword>
<comment type="caution">
    <text evidence="11">The sequence shown here is derived from an EMBL/GenBank/DDBJ whole genome shotgun (WGS) entry which is preliminary data.</text>
</comment>
<evidence type="ECO:0000256" key="8">
    <source>
        <dbReference type="SAM" id="MobiDB-lite"/>
    </source>
</evidence>
<evidence type="ECO:0000313" key="12">
    <source>
        <dbReference type="Proteomes" id="UP001206788"/>
    </source>
</evidence>
<reference evidence="11 12" key="1">
    <citation type="submission" date="2022-08" db="EMBL/GenBank/DDBJ databases">
        <title>Algoriphagus sp. CAU 1643 isolated from mud.</title>
        <authorList>
            <person name="Kim W."/>
        </authorList>
    </citation>
    <scope>NUCLEOTIDE SEQUENCE [LARGE SCALE GENOMIC DNA]</scope>
    <source>
        <strain evidence="11 12">CAU 1643</strain>
    </source>
</reference>
<keyword evidence="12" id="KW-1185">Reference proteome</keyword>